<sequence length="130" mass="14436">MLYPAYVHLGDEQHAHGVTLPDFPGCFSAADTWEALPGAIQEAVELYFEGETLEIPAPTPLERLAHDPEYEGGVWLLVDIDLARVRPKAMRLNISLPETLVRRIDAHAKARHLSRSAFLAQAARAAMEPR</sequence>
<organism evidence="2 3">
    <name type="scientific">Marichromatium purpuratum 984</name>
    <dbReference type="NCBI Taxonomy" id="765910"/>
    <lineage>
        <taxon>Bacteria</taxon>
        <taxon>Pseudomonadati</taxon>
        <taxon>Pseudomonadota</taxon>
        <taxon>Gammaproteobacteria</taxon>
        <taxon>Chromatiales</taxon>
        <taxon>Chromatiaceae</taxon>
        <taxon>Marichromatium</taxon>
    </lineage>
</organism>
<reference evidence="2 3" key="1">
    <citation type="submission" date="2013-12" db="EMBL/GenBank/DDBJ databases">
        <authorList>
            <consortium name="DOE Joint Genome Institute"/>
            <person name="Bryant D.A."/>
            <person name="Huntemann M."/>
            <person name="Han J."/>
            <person name="Chen A."/>
            <person name="Kyrpides N."/>
            <person name="Mavromatis K."/>
            <person name="Markowitz V."/>
            <person name="Palaniappan K."/>
            <person name="Ivanova N."/>
            <person name="Schaumberg A."/>
            <person name="Pati A."/>
            <person name="Liolios K."/>
            <person name="Nordberg H.P."/>
            <person name="Cantor M.N."/>
            <person name="Hua S.X."/>
            <person name="Woyke T."/>
        </authorList>
    </citation>
    <scope>NUCLEOTIDE SEQUENCE [LARGE SCALE GENOMIC DNA]</scope>
    <source>
        <strain evidence="2 3">984</strain>
    </source>
</reference>
<dbReference type="InterPro" id="IPR035069">
    <property type="entry name" value="TTHA1013/TTHA0281-like"/>
</dbReference>
<dbReference type="SUPFAM" id="SSF47598">
    <property type="entry name" value="Ribbon-helix-helix"/>
    <property type="match status" value="1"/>
</dbReference>
<dbReference type="OrthoDB" id="9807959at2"/>
<evidence type="ECO:0000259" key="1">
    <source>
        <dbReference type="Pfam" id="PF15919"/>
    </source>
</evidence>
<accession>W0E3H4</accession>
<dbReference type="Gene3D" id="3.30.160.250">
    <property type="match status" value="1"/>
</dbReference>
<proteinExistence type="predicted"/>
<dbReference type="KEGG" id="mpur:MARPU_09605"/>
<dbReference type="HOGENOM" id="CLU_114047_1_1_6"/>
<dbReference type="EMBL" id="CP007031">
    <property type="protein sequence ID" value="AHF04083.1"/>
    <property type="molecule type" value="Genomic_DNA"/>
</dbReference>
<dbReference type="AlphaFoldDB" id="W0E3H4"/>
<dbReference type="SUPFAM" id="SSF143100">
    <property type="entry name" value="TTHA1013/TTHA0281-like"/>
    <property type="match status" value="1"/>
</dbReference>
<name>W0E3H4_MARPU</name>
<keyword evidence="3" id="KW-1185">Reference proteome</keyword>
<dbReference type="GO" id="GO:0006355">
    <property type="term" value="P:regulation of DNA-templated transcription"/>
    <property type="evidence" value="ECO:0007669"/>
    <property type="project" value="InterPro"/>
</dbReference>
<dbReference type="Pfam" id="PF15919">
    <property type="entry name" value="HicB_lk_antitox"/>
    <property type="match status" value="1"/>
</dbReference>
<gene>
    <name evidence="2" type="ORF">MARPU_09605</name>
</gene>
<evidence type="ECO:0000313" key="2">
    <source>
        <dbReference type="EMBL" id="AHF04083.1"/>
    </source>
</evidence>
<dbReference type="RefSeq" id="WP_005225042.1">
    <property type="nucleotide sequence ID" value="NZ_CP007031.1"/>
</dbReference>
<dbReference type="eggNOG" id="COG1598">
    <property type="taxonomic scope" value="Bacteria"/>
</dbReference>
<dbReference type="Proteomes" id="UP000005275">
    <property type="component" value="Chromosome"/>
</dbReference>
<evidence type="ECO:0000313" key="3">
    <source>
        <dbReference type="Proteomes" id="UP000005275"/>
    </source>
</evidence>
<dbReference type="Gene3D" id="1.10.1220.10">
    <property type="entry name" value="Met repressor-like"/>
    <property type="match status" value="1"/>
</dbReference>
<dbReference type="InterPro" id="IPR031807">
    <property type="entry name" value="HicB-like"/>
</dbReference>
<dbReference type="STRING" id="765910.MARPU_09605"/>
<feature type="domain" description="HicB-like antitoxin of toxin-antitoxin system" evidence="1">
    <location>
        <begin position="3"/>
        <end position="123"/>
    </location>
</feature>
<dbReference type="InterPro" id="IPR010985">
    <property type="entry name" value="Ribbon_hlx_hlx"/>
</dbReference>
<protein>
    <recommendedName>
        <fullName evidence="1">HicB-like antitoxin of toxin-antitoxin system domain-containing protein</fullName>
    </recommendedName>
</protein>
<dbReference type="InterPro" id="IPR013321">
    <property type="entry name" value="Arc_rbn_hlx_hlx"/>
</dbReference>